<gene>
    <name evidence="7" type="ORF">JOC49_001266</name>
</gene>
<dbReference type="RefSeq" id="WP_204663505.1">
    <property type="nucleotide sequence ID" value="NZ_JAFBDT010000007.1"/>
</dbReference>
<dbReference type="Pfam" id="PF00291">
    <property type="entry name" value="PALP"/>
    <property type="match status" value="1"/>
</dbReference>
<keyword evidence="3" id="KW-0663">Pyridoxal phosphate</keyword>
<dbReference type="PANTHER" id="PTHR48078">
    <property type="entry name" value="THREONINE DEHYDRATASE, MITOCHONDRIAL-RELATED"/>
    <property type="match status" value="1"/>
</dbReference>
<name>A0ABS2MQS2_9FIRM</name>
<keyword evidence="4 7" id="KW-0456">Lyase</keyword>
<dbReference type="SUPFAM" id="SSF53686">
    <property type="entry name" value="Tryptophan synthase beta subunit-like PLP-dependent enzymes"/>
    <property type="match status" value="1"/>
</dbReference>
<dbReference type="EMBL" id="JAFBDT010000007">
    <property type="protein sequence ID" value="MBM7561725.1"/>
    <property type="molecule type" value="Genomic_DNA"/>
</dbReference>
<evidence type="ECO:0000256" key="3">
    <source>
        <dbReference type="ARBA" id="ARBA00022898"/>
    </source>
</evidence>
<organism evidence="7 8">
    <name type="scientific">Fusibacter tunisiensis</name>
    <dbReference type="NCBI Taxonomy" id="1008308"/>
    <lineage>
        <taxon>Bacteria</taxon>
        <taxon>Bacillati</taxon>
        <taxon>Bacillota</taxon>
        <taxon>Clostridia</taxon>
        <taxon>Eubacteriales</taxon>
        <taxon>Eubacteriales Family XII. Incertae Sedis</taxon>
        <taxon>Fusibacter</taxon>
    </lineage>
</organism>
<dbReference type="CDD" id="cd01563">
    <property type="entry name" value="Thr-synth_1"/>
    <property type="match status" value="1"/>
</dbReference>
<dbReference type="InterPro" id="IPR001926">
    <property type="entry name" value="TrpB-like_PALP"/>
</dbReference>
<proteinExistence type="inferred from homology"/>
<comment type="caution">
    <text evidence="7">The sequence shown here is derived from an EMBL/GenBank/DDBJ whole genome shotgun (WGS) entry which is preliminary data.</text>
</comment>
<dbReference type="EC" id="4.2.3.1" evidence="5"/>
<dbReference type="Proteomes" id="UP000767854">
    <property type="component" value="Unassembled WGS sequence"/>
</dbReference>
<comment type="cofactor">
    <cofactor evidence="1">
        <name>pyridoxal 5'-phosphate</name>
        <dbReference type="ChEBI" id="CHEBI:597326"/>
    </cofactor>
</comment>
<evidence type="ECO:0000313" key="7">
    <source>
        <dbReference type="EMBL" id="MBM7561725.1"/>
    </source>
</evidence>
<keyword evidence="8" id="KW-1185">Reference proteome</keyword>
<dbReference type="PANTHER" id="PTHR48078:SF6">
    <property type="entry name" value="L-THREONINE DEHYDRATASE CATABOLIC TDCB"/>
    <property type="match status" value="1"/>
</dbReference>
<comment type="similarity">
    <text evidence="2">Belongs to the threonine synthase family.</text>
</comment>
<evidence type="ECO:0000313" key="8">
    <source>
        <dbReference type="Proteomes" id="UP000767854"/>
    </source>
</evidence>
<reference evidence="7 8" key="1">
    <citation type="submission" date="2021-01" db="EMBL/GenBank/DDBJ databases">
        <title>Genomic Encyclopedia of Type Strains, Phase IV (KMG-IV): sequencing the most valuable type-strain genomes for metagenomic binning, comparative biology and taxonomic classification.</title>
        <authorList>
            <person name="Goeker M."/>
        </authorList>
    </citation>
    <scope>NUCLEOTIDE SEQUENCE [LARGE SCALE GENOMIC DNA]</scope>
    <source>
        <strain evidence="7 8">DSM 24436</strain>
    </source>
</reference>
<evidence type="ECO:0000256" key="5">
    <source>
        <dbReference type="NCBIfam" id="TIGR00260"/>
    </source>
</evidence>
<feature type="domain" description="Tryptophan synthase beta chain-like PALP" evidence="6">
    <location>
        <begin position="70"/>
        <end position="370"/>
    </location>
</feature>
<evidence type="ECO:0000256" key="2">
    <source>
        <dbReference type="ARBA" id="ARBA00005517"/>
    </source>
</evidence>
<dbReference type="Gene3D" id="3.40.50.1100">
    <property type="match status" value="2"/>
</dbReference>
<dbReference type="NCBIfam" id="TIGR00260">
    <property type="entry name" value="thrC"/>
    <property type="match status" value="1"/>
</dbReference>
<dbReference type="InterPro" id="IPR050147">
    <property type="entry name" value="Ser/Thr_Dehydratase"/>
</dbReference>
<protein>
    <recommendedName>
        <fullName evidence="5">Threonine synthase</fullName>
        <ecNumber evidence="5">4.2.3.1</ecNumber>
    </recommendedName>
</protein>
<dbReference type="InterPro" id="IPR004450">
    <property type="entry name" value="Thr_synthase-like"/>
</dbReference>
<evidence type="ECO:0000256" key="1">
    <source>
        <dbReference type="ARBA" id="ARBA00001933"/>
    </source>
</evidence>
<dbReference type="InterPro" id="IPR036052">
    <property type="entry name" value="TrpB-like_PALP_sf"/>
</dbReference>
<sequence>MMELRCITCQKTYRPEPGVYTCETCGPLFGTLEVVYDYESISVNQAMYSKTGTLFQFKELLPVKGHTPIDSAVGGTPLLTFSNVLGLEKLQIKFDGVSLSGSYKDRASIIAIHMALEQNANTIYCASTGNAASSLAILSAHTRLKTVIFVPASAPKGKLAQLIAAGAQVHLIEDTYDTAFDISMKVGFKKGWYCRNSAINPYLTEGKKTGAFEILIQNDYKVPDYVFVSVGDGTVISGLIKGFEEFMKLGLVDRTPKVIGVQAAGAAAIKTVYEKGAPFKPQVLPARTLADSISVGNPRDVIKACTYMARNGGAFIAVTDSEIQDSILEMTTTTGVFAEPAGAVPFAGLKKMLASGEIRNGHSVVLVVTGNGLKDPSHLKVTLPKALSPEEALKI</sequence>
<dbReference type="GO" id="GO:0004795">
    <property type="term" value="F:threonine synthase activity"/>
    <property type="evidence" value="ECO:0007669"/>
    <property type="project" value="UniProtKB-EC"/>
</dbReference>
<evidence type="ECO:0000256" key="4">
    <source>
        <dbReference type="ARBA" id="ARBA00023239"/>
    </source>
</evidence>
<accession>A0ABS2MQS2</accession>
<evidence type="ECO:0000259" key="6">
    <source>
        <dbReference type="Pfam" id="PF00291"/>
    </source>
</evidence>